<evidence type="ECO:0000259" key="10">
    <source>
        <dbReference type="PROSITE" id="PS50056"/>
    </source>
</evidence>
<name>A0A7S4R516_9DINO</name>
<comment type="similarity">
    <text evidence="1">Belongs to the protein-tyrosine phosphatase family.</text>
</comment>
<dbReference type="FunFam" id="3.90.190.10:FF:000086">
    <property type="entry name" value="Protein tyrosine phosphatase-like protein"/>
    <property type="match status" value="1"/>
</dbReference>
<keyword evidence="8" id="KW-0636">Prenylation</keyword>
<evidence type="ECO:0000256" key="6">
    <source>
        <dbReference type="ARBA" id="ARBA00023157"/>
    </source>
</evidence>
<organism evidence="11">
    <name type="scientific">Alexandrium monilatum</name>
    <dbReference type="NCBI Taxonomy" id="311494"/>
    <lineage>
        <taxon>Eukaryota</taxon>
        <taxon>Sar</taxon>
        <taxon>Alveolata</taxon>
        <taxon>Dinophyceae</taxon>
        <taxon>Gonyaulacales</taxon>
        <taxon>Pyrocystaceae</taxon>
        <taxon>Alexandrium</taxon>
    </lineage>
</organism>
<keyword evidence="6" id="KW-1015">Disulfide bond</keyword>
<dbReference type="AlphaFoldDB" id="A0A7S4R516"/>
<keyword evidence="3" id="KW-0488">Methylation</keyword>
<evidence type="ECO:0000313" key="11">
    <source>
        <dbReference type="EMBL" id="CAE4603707.1"/>
    </source>
</evidence>
<dbReference type="SMART" id="SM00404">
    <property type="entry name" value="PTPc_motif"/>
    <property type="match status" value="1"/>
</dbReference>
<evidence type="ECO:0000256" key="5">
    <source>
        <dbReference type="ARBA" id="ARBA00022912"/>
    </source>
</evidence>
<dbReference type="Pfam" id="PF22784">
    <property type="entry name" value="PTP-SAK"/>
    <property type="match status" value="1"/>
</dbReference>
<comment type="catalytic activity">
    <reaction evidence="9">
        <text>O-phospho-L-tyrosyl-[protein] + H2O = L-tyrosyl-[protein] + phosphate</text>
        <dbReference type="Rhea" id="RHEA:10684"/>
        <dbReference type="Rhea" id="RHEA-COMP:10136"/>
        <dbReference type="Rhea" id="RHEA-COMP:20101"/>
        <dbReference type="ChEBI" id="CHEBI:15377"/>
        <dbReference type="ChEBI" id="CHEBI:43474"/>
        <dbReference type="ChEBI" id="CHEBI:46858"/>
        <dbReference type="ChEBI" id="CHEBI:61978"/>
        <dbReference type="EC" id="3.1.3.48"/>
    </reaction>
</comment>
<dbReference type="InterPro" id="IPR050561">
    <property type="entry name" value="PTP"/>
</dbReference>
<dbReference type="EMBL" id="HBNR01043563">
    <property type="protein sequence ID" value="CAE4603707.1"/>
    <property type="molecule type" value="Transcribed_RNA"/>
</dbReference>
<proteinExistence type="inferred from homology"/>
<accession>A0A7S4R516</accession>
<dbReference type="SUPFAM" id="SSF52799">
    <property type="entry name" value="(Phosphotyrosine protein) phosphatases II"/>
    <property type="match status" value="1"/>
</dbReference>
<evidence type="ECO:0000256" key="9">
    <source>
        <dbReference type="ARBA" id="ARBA00051722"/>
    </source>
</evidence>
<dbReference type="EC" id="3.1.3.48" evidence="2"/>
<dbReference type="InterPro" id="IPR057023">
    <property type="entry name" value="PTP-SAK"/>
</dbReference>
<keyword evidence="5" id="KW-0904">Protein phosphatase</keyword>
<evidence type="ECO:0000256" key="3">
    <source>
        <dbReference type="ARBA" id="ARBA00022481"/>
    </source>
</evidence>
<dbReference type="GO" id="GO:0005737">
    <property type="term" value="C:cytoplasm"/>
    <property type="evidence" value="ECO:0007669"/>
    <property type="project" value="UniProtKB-ARBA"/>
</dbReference>
<dbReference type="InterPro" id="IPR029021">
    <property type="entry name" value="Prot-tyrosine_phosphatase-like"/>
</dbReference>
<evidence type="ECO:0000256" key="1">
    <source>
        <dbReference type="ARBA" id="ARBA00009580"/>
    </source>
</evidence>
<sequence length="171" mass="18755">MTSGSATGINLLQCGKFTIIIMDAPSDTNSGLYAKELKALGVTDVVRTCEKTYMTDPFEREGIEVHEMTFPDGAPPKEDIIQRWIELICRRYKSKDQAQRGVVAVHCVAGLGRAPVMAAVALIEMTALDPMDAVEKIRASQKGAINAKQLKYLQTYKRVTKPEGGCQCTVM</sequence>
<protein>
    <recommendedName>
        <fullName evidence="2">protein-tyrosine-phosphatase</fullName>
        <ecNumber evidence="2">3.1.3.48</ecNumber>
    </recommendedName>
</protein>
<dbReference type="PANTHER" id="PTHR23339">
    <property type="entry name" value="TYROSINE SPECIFIC PROTEIN PHOSPHATASE AND DUAL SPECIFICITY PROTEIN PHOSPHATASE"/>
    <property type="match status" value="1"/>
</dbReference>
<dbReference type="GO" id="GO:0004725">
    <property type="term" value="F:protein tyrosine phosphatase activity"/>
    <property type="evidence" value="ECO:0007669"/>
    <property type="project" value="UniProtKB-EC"/>
</dbReference>
<reference evidence="11" key="1">
    <citation type="submission" date="2021-01" db="EMBL/GenBank/DDBJ databases">
        <authorList>
            <person name="Corre E."/>
            <person name="Pelletier E."/>
            <person name="Niang G."/>
            <person name="Scheremetjew M."/>
            <person name="Finn R."/>
            <person name="Kale V."/>
            <person name="Holt S."/>
            <person name="Cochrane G."/>
            <person name="Meng A."/>
            <person name="Brown T."/>
            <person name="Cohen L."/>
        </authorList>
    </citation>
    <scope>NUCLEOTIDE SEQUENCE</scope>
    <source>
        <strain evidence="11">CCMP3105</strain>
    </source>
</reference>
<evidence type="ECO:0000256" key="2">
    <source>
        <dbReference type="ARBA" id="ARBA00013064"/>
    </source>
</evidence>
<dbReference type="InterPro" id="IPR003595">
    <property type="entry name" value="Tyr_Pase_cat"/>
</dbReference>
<dbReference type="InterPro" id="IPR000387">
    <property type="entry name" value="Tyr_Pase_dom"/>
</dbReference>
<evidence type="ECO:0000256" key="8">
    <source>
        <dbReference type="ARBA" id="ARBA00023289"/>
    </source>
</evidence>
<keyword evidence="7" id="KW-0449">Lipoprotein</keyword>
<dbReference type="Gene3D" id="3.90.190.10">
    <property type="entry name" value="Protein tyrosine phosphatase superfamily"/>
    <property type="match status" value="1"/>
</dbReference>
<feature type="domain" description="Tyrosine specific protein phosphatases" evidence="10">
    <location>
        <begin position="82"/>
        <end position="152"/>
    </location>
</feature>
<evidence type="ECO:0000256" key="7">
    <source>
        <dbReference type="ARBA" id="ARBA00023288"/>
    </source>
</evidence>
<dbReference type="PROSITE" id="PS50056">
    <property type="entry name" value="TYR_PHOSPHATASE_2"/>
    <property type="match status" value="1"/>
</dbReference>
<keyword evidence="4" id="KW-0378">Hydrolase</keyword>
<gene>
    <name evidence="11" type="ORF">AMON00008_LOCUS30307</name>
</gene>
<evidence type="ECO:0000256" key="4">
    <source>
        <dbReference type="ARBA" id="ARBA00022801"/>
    </source>
</evidence>